<evidence type="ECO:0000313" key="2">
    <source>
        <dbReference type="Proteomes" id="UP000198582"/>
    </source>
</evidence>
<dbReference type="EMBL" id="FOEF01000010">
    <property type="protein sequence ID" value="SEP45379.1"/>
    <property type="molecule type" value="Genomic_DNA"/>
</dbReference>
<protein>
    <submittedName>
        <fullName evidence="1">Immunity protein 8</fullName>
    </submittedName>
</protein>
<dbReference type="InterPro" id="IPR028964">
    <property type="entry name" value="Imm8"/>
</dbReference>
<dbReference type="Proteomes" id="UP000198582">
    <property type="component" value="Unassembled WGS sequence"/>
</dbReference>
<name>A0A1H8XZR8_9PSEU</name>
<proteinExistence type="predicted"/>
<sequence>MKPKVRYFDAVDADLDDFSPEDPEDFWVPIQVIVGPADDAKAEELIQFTVCTPKALQAAVAREGFLMGRSLVIVDSADMVRIKEFITTEIEKIEAPTYAGVGVQLAWLGNFEFEDNAIS</sequence>
<accession>A0A1H8XZR8</accession>
<dbReference type="Pfam" id="PF15586">
    <property type="entry name" value="Imm8"/>
    <property type="match status" value="1"/>
</dbReference>
<organism evidence="1 2">
    <name type="scientific">Amycolatopsis saalfeldensis</name>
    <dbReference type="NCBI Taxonomy" id="394193"/>
    <lineage>
        <taxon>Bacteria</taxon>
        <taxon>Bacillati</taxon>
        <taxon>Actinomycetota</taxon>
        <taxon>Actinomycetes</taxon>
        <taxon>Pseudonocardiales</taxon>
        <taxon>Pseudonocardiaceae</taxon>
        <taxon>Amycolatopsis</taxon>
    </lineage>
</organism>
<dbReference type="RefSeq" id="WP_177231497.1">
    <property type="nucleotide sequence ID" value="NZ_FOEF01000010.1"/>
</dbReference>
<dbReference type="STRING" id="394193.SAMN04489732_11032"/>
<keyword evidence="2" id="KW-1185">Reference proteome</keyword>
<dbReference type="AlphaFoldDB" id="A0A1H8XZR8"/>
<evidence type="ECO:0000313" key="1">
    <source>
        <dbReference type="EMBL" id="SEP45379.1"/>
    </source>
</evidence>
<reference evidence="2" key="1">
    <citation type="submission" date="2016-10" db="EMBL/GenBank/DDBJ databases">
        <authorList>
            <person name="Varghese N."/>
            <person name="Submissions S."/>
        </authorList>
    </citation>
    <scope>NUCLEOTIDE SEQUENCE [LARGE SCALE GENOMIC DNA]</scope>
    <source>
        <strain evidence="2">DSM 44993</strain>
    </source>
</reference>
<gene>
    <name evidence="1" type="ORF">SAMN04489732_11032</name>
</gene>